<accession>A0A5M8QHJ2</accession>
<dbReference type="OrthoDB" id="828203at2"/>
<dbReference type="Proteomes" id="UP001570846">
    <property type="component" value="Unassembled WGS sequence"/>
</dbReference>
<feature type="transmembrane region" description="Helical" evidence="8">
    <location>
        <begin position="12"/>
        <end position="32"/>
    </location>
</feature>
<proteinExistence type="predicted"/>
<feature type="transmembrane region" description="Helical" evidence="8">
    <location>
        <begin position="334"/>
        <end position="354"/>
    </location>
</feature>
<keyword evidence="3" id="KW-0328">Glycosyltransferase</keyword>
<dbReference type="GO" id="GO:0016763">
    <property type="term" value="F:pentosyltransferase activity"/>
    <property type="evidence" value="ECO:0007669"/>
    <property type="project" value="TreeGrafter"/>
</dbReference>
<dbReference type="PANTHER" id="PTHR33908">
    <property type="entry name" value="MANNOSYLTRANSFERASE YKCB-RELATED"/>
    <property type="match status" value="1"/>
</dbReference>
<dbReference type="PANTHER" id="PTHR33908:SF11">
    <property type="entry name" value="MEMBRANE PROTEIN"/>
    <property type="match status" value="1"/>
</dbReference>
<reference evidence="10 12" key="3">
    <citation type="submission" date="2024-08" db="EMBL/GenBank/DDBJ databases">
        <authorList>
            <person name="Wei W."/>
        </authorList>
    </citation>
    <scope>NUCLEOTIDE SEQUENCE [LARGE SCALE GENOMIC DNA]</scope>
    <source>
        <strain evidence="10 12">XU2</strain>
    </source>
</reference>
<protein>
    <recommendedName>
        <fullName evidence="13">Glycosyltransferase RgtA/B/C/D-like domain-containing protein</fullName>
    </recommendedName>
</protein>
<evidence type="ECO:0000256" key="1">
    <source>
        <dbReference type="ARBA" id="ARBA00004651"/>
    </source>
</evidence>
<feature type="transmembrane region" description="Helical" evidence="8">
    <location>
        <begin position="164"/>
        <end position="180"/>
    </location>
</feature>
<feature type="transmembrane region" description="Helical" evidence="8">
    <location>
        <begin position="366"/>
        <end position="399"/>
    </location>
</feature>
<keyword evidence="5 8" id="KW-0812">Transmembrane</keyword>
<keyword evidence="6 8" id="KW-1133">Transmembrane helix</keyword>
<dbReference type="GO" id="GO:0005886">
    <property type="term" value="C:plasma membrane"/>
    <property type="evidence" value="ECO:0007669"/>
    <property type="project" value="UniProtKB-SubCell"/>
</dbReference>
<feature type="transmembrane region" description="Helical" evidence="8">
    <location>
        <begin position="186"/>
        <end position="202"/>
    </location>
</feature>
<reference evidence="9 11" key="1">
    <citation type="submission" date="2019-07" db="EMBL/GenBank/DDBJ databases">
        <authorList>
            <person name="Qu J.-H."/>
        </authorList>
    </citation>
    <scope>NUCLEOTIDE SEQUENCE [LARGE SCALE GENOMIC DNA]</scope>
    <source>
        <strain evidence="9 11">MDT1-10-3</strain>
    </source>
</reference>
<name>A0A5M8QHJ2_9BACT</name>
<evidence type="ECO:0000256" key="3">
    <source>
        <dbReference type="ARBA" id="ARBA00022676"/>
    </source>
</evidence>
<feature type="transmembrane region" description="Helical" evidence="8">
    <location>
        <begin position="76"/>
        <end position="104"/>
    </location>
</feature>
<reference evidence="9 11" key="2">
    <citation type="submission" date="2019-09" db="EMBL/GenBank/DDBJ databases">
        <title>A bacterium isolated from glacier soil.</title>
        <authorList>
            <person name="Liu Q."/>
        </authorList>
    </citation>
    <scope>NUCLEOTIDE SEQUENCE [LARGE SCALE GENOMIC DNA]</scope>
    <source>
        <strain evidence="9 11">MDT1-10-3</strain>
    </source>
</reference>
<dbReference type="InterPro" id="IPR050297">
    <property type="entry name" value="LipidA_mod_glycosyltrf_83"/>
</dbReference>
<feature type="transmembrane region" description="Helical" evidence="8">
    <location>
        <begin position="271"/>
        <end position="291"/>
    </location>
</feature>
<dbReference type="GO" id="GO:0009103">
    <property type="term" value="P:lipopolysaccharide biosynthetic process"/>
    <property type="evidence" value="ECO:0007669"/>
    <property type="project" value="UniProtKB-ARBA"/>
</dbReference>
<sequence length="542" mass="62426">MPQILLFLQRFLSLPLFWFLAVSAFTLTYFFAEHEGFYFSDDHSYSLYAHQLLHGGFHFDDYSFCHRFLVFVPTAFFYWLWGMNVYTTTLWPLLCTLGTLLLLYRTFRKEHPVATCWVLVLLGLYYFQLNTSNYLYPDNVLLFFTTACLLVLYKARNPLPTAKAEIYLGAGFAVLNLLAFLTKETIVYTVPFYLTLFLYHLLRRQNLRFWAMAAGTGILLLAGYFLLYKVFSGNALQRLYDIQATNTVETKQAYLNTRSATLLPRLTYEPFLFFVESGLAIPLAFAGLAGLGRKTRDFLSLSSPLAFWLTALGGMLLPIWFGTATVDFYKPMPLVPRMFHPLLPAFCLVAGLTVERIWPQRLPLLLLALLWGICALLASPNMVVMYLPLAVFFLGLFLWNRPWPHWLGLLAVAAVLCIRPVYFILKPTVSYYFEQKEMVDQHLRHGHGKYVVLMDSTLLGKFDYFYGFEVPQNYSFLEYASYPGLAAHSVDSVFLLINNGVLENHELMIKLREKDILPRFPSPRLIDQKGKVKLFLVPTPSN</sequence>
<comment type="caution">
    <text evidence="9">The sequence shown here is derived from an EMBL/GenBank/DDBJ whole genome shotgun (WGS) entry which is preliminary data.</text>
</comment>
<feature type="transmembrane region" description="Helical" evidence="8">
    <location>
        <begin position="134"/>
        <end position="152"/>
    </location>
</feature>
<feature type="transmembrane region" description="Helical" evidence="8">
    <location>
        <begin position="111"/>
        <end position="128"/>
    </location>
</feature>
<dbReference type="EMBL" id="VKKZ01000019">
    <property type="protein sequence ID" value="KAA6435557.1"/>
    <property type="molecule type" value="Genomic_DNA"/>
</dbReference>
<keyword evidence="4" id="KW-0808">Transferase</keyword>
<feature type="transmembrane region" description="Helical" evidence="8">
    <location>
        <begin position="405"/>
        <end position="425"/>
    </location>
</feature>
<keyword evidence="7 8" id="KW-0472">Membrane</keyword>
<gene>
    <name evidence="10" type="ORF">ACD591_01440</name>
    <name evidence="9" type="ORF">FOE74_06340</name>
</gene>
<evidence type="ECO:0000313" key="10">
    <source>
        <dbReference type="EMBL" id="MFA1769936.1"/>
    </source>
</evidence>
<evidence type="ECO:0008006" key="13">
    <source>
        <dbReference type="Google" id="ProtNLM"/>
    </source>
</evidence>
<dbReference type="RefSeq" id="WP_149097749.1">
    <property type="nucleotide sequence ID" value="NZ_BMMG01000002.1"/>
</dbReference>
<keyword evidence="2" id="KW-1003">Cell membrane</keyword>
<comment type="subcellular location">
    <subcellularLocation>
        <location evidence="1">Cell membrane</location>
        <topology evidence="1">Multi-pass membrane protein</topology>
    </subcellularLocation>
</comment>
<evidence type="ECO:0000313" key="9">
    <source>
        <dbReference type="EMBL" id="KAA6435557.1"/>
    </source>
</evidence>
<organism evidence="9 11">
    <name type="scientific">Rufibacter glacialis</name>
    <dbReference type="NCBI Taxonomy" id="1259555"/>
    <lineage>
        <taxon>Bacteria</taxon>
        <taxon>Pseudomonadati</taxon>
        <taxon>Bacteroidota</taxon>
        <taxon>Cytophagia</taxon>
        <taxon>Cytophagales</taxon>
        <taxon>Hymenobacteraceae</taxon>
        <taxon>Rufibacter</taxon>
    </lineage>
</organism>
<feature type="transmembrane region" description="Helical" evidence="8">
    <location>
        <begin position="209"/>
        <end position="231"/>
    </location>
</feature>
<keyword evidence="12" id="KW-1185">Reference proteome</keyword>
<dbReference type="EMBL" id="JBGOGF010000001">
    <property type="protein sequence ID" value="MFA1769936.1"/>
    <property type="molecule type" value="Genomic_DNA"/>
</dbReference>
<feature type="transmembrane region" description="Helical" evidence="8">
    <location>
        <begin position="298"/>
        <end position="322"/>
    </location>
</feature>
<evidence type="ECO:0000256" key="7">
    <source>
        <dbReference type="ARBA" id="ARBA00023136"/>
    </source>
</evidence>
<evidence type="ECO:0000313" key="11">
    <source>
        <dbReference type="Proteomes" id="UP000323866"/>
    </source>
</evidence>
<evidence type="ECO:0000256" key="4">
    <source>
        <dbReference type="ARBA" id="ARBA00022679"/>
    </source>
</evidence>
<evidence type="ECO:0000256" key="8">
    <source>
        <dbReference type="SAM" id="Phobius"/>
    </source>
</evidence>
<evidence type="ECO:0000313" key="12">
    <source>
        <dbReference type="Proteomes" id="UP001570846"/>
    </source>
</evidence>
<dbReference type="AlphaFoldDB" id="A0A5M8QHJ2"/>
<dbReference type="Proteomes" id="UP000323866">
    <property type="component" value="Unassembled WGS sequence"/>
</dbReference>
<evidence type="ECO:0000256" key="5">
    <source>
        <dbReference type="ARBA" id="ARBA00022692"/>
    </source>
</evidence>
<evidence type="ECO:0000256" key="2">
    <source>
        <dbReference type="ARBA" id="ARBA00022475"/>
    </source>
</evidence>
<evidence type="ECO:0000256" key="6">
    <source>
        <dbReference type="ARBA" id="ARBA00022989"/>
    </source>
</evidence>